<accession>A0A051U529</accession>
<dbReference type="EMBL" id="JLXW01000005">
    <property type="protein sequence ID" value="KBZ64294.1"/>
    <property type="molecule type" value="Genomic_DNA"/>
</dbReference>
<dbReference type="PATRIC" id="fig|1324261.3.peg.1690"/>
<reference evidence="1 2" key="1">
    <citation type="submission" date="2014-04" db="EMBL/GenBank/DDBJ databases">
        <title>The Genome Sequence of Mycobacterium tuberculosis TKK-01-0051.</title>
        <authorList>
            <consortium name="The Broad Institute Genomics Platform"/>
            <consortium name="The Broad Institute Genome Sequencing Center for Infectious Disease"/>
            <person name="Earl A.M."/>
            <person name="Cohen K."/>
            <person name="Pym A."/>
            <person name="Bishai W."/>
            <person name="Maharaj K."/>
            <person name="Desjardins C."/>
            <person name="Abeel T."/>
            <person name="Young S."/>
            <person name="Zeng Q."/>
            <person name="Gargeya S."/>
            <person name="Abouelleil A."/>
            <person name="Alvarado L."/>
            <person name="Chapman S.B."/>
            <person name="Gainer-Dewar J."/>
            <person name="Goldberg J."/>
            <person name="Griggs A."/>
            <person name="Gujja S."/>
            <person name="Hansen M."/>
            <person name="Howarth C."/>
            <person name="Imamovic A."/>
            <person name="Larimer J."/>
            <person name="Murphy C."/>
            <person name="Naylor J."/>
            <person name="Pearson M."/>
            <person name="Poon T.W."/>
            <person name="Priest M."/>
            <person name="Roberts A."/>
            <person name="Saif S."/>
            <person name="Shea T."/>
            <person name="Sykes S."/>
            <person name="Wortman J."/>
            <person name="Nusbaum C."/>
            <person name="Birren B."/>
        </authorList>
    </citation>
    <scope>NUCLEOTIDE SEQUENCE [LARGE SCALE GENOMIC DNA]</scope>
    <source>
        <strain evidence="1 2">TKK-01-0051</strain>
    </source>
</reference>
<dbReference type="RefSeq" id="WP_234009767.1">
    <property type="nucleotide sequence ID" value="NZ_KK328284.1"/>
</dbReference>
<dbReference type="HOGENOM" id="CLU_1711240_0_0_11"/>
<organism evidence="1 2">
    <name type="scientific">Mycobacterium [tuberculosis] TKK-01-0051</name>
    <dbReference type="NCBI Taxonomy" id="1324261"/>
    <lineage>
        <taxon>Bacteria</taxon>
        <taxon>Bacillati</taxon>
        <taxon>Actinomycetota</taxon>
        <taxon>Actinomycetes</taxon>
        <taxon>Mycobacteriales</taxon>
        <taxon>Mycobacteriaceae</taxon>
        <taxon>Mycobacterium</taxon>
        <taxon>Mycobacterium avium complex (MAC)</taxon>
    </lineage>
</organism>
<proteinExistence type="predicted"/>
<evidence type="ECO:0000313" key="1">
    <source>
        <dbReference type="EMBL" id="KBZ64294.1"/>
    </source>
</evidence>
<sequence>MLAGFESKKVTATKRAMARLASSASSVTLNFASRGAPVQSRATIDPSTISDEDMAWLLVDAVESCLTGHERTVFFVELGCGDSNLAITRILTALISTRTALPVAILSKLTGWLNAYAGSPAEPQLRMMLDVIRLQQFETVQAGPVASNRNDWR</sequence>
<dbReference type="Proteomes" id="UP000025947">
    <property type="component" value="Unassembled WGS sequence"/>
</dbReference>
<comment type="caution">
    <text evidence="1">The sequence shown here is derived from an EMBL/GenBank/DDBJ whole genome shotgun (WGS) entry which is preliminary data.</text>
</comment>
<protein>
    <submittedName>
        <fullName evidence="1">Uncharacterized protein</fullName>
    </submittedName>
</protein>
<evidence type="ECO:0000313" key="2">
    <source>
        <dbReference type="Proteomes" id="UP000025947"/>
    </source>
</evidence>
<gene>
    <name evidence="1" type="ORF">K875_01679</name>
</gene>
<keyword evidence="2" id="KW-1185">Reference proteome</keyword>
<dbReference type="AlphaFoldDB" id="A0A051U529"/>
<name>A0A051U529_9MYCO</name>